<dbReference type="Gene3D" id="3.30.420.40">
    <property type="match status" value="2"/>
</dbReference>
<dbReference type="Proteomes" id="UP000658514">
    <property type="component" value="Unassembled WGS sequence"/>
</dbReference>
<dbReference type="EMBL" id="JACJQH010000040">
    <property type="protein sequence ID" value="MBD2198350.1"/>
    <property type="molecule type" value="Genomic_DNA"/>
</dbReference>
<reference evidence="1 2" key="1">
    <citation type="journal article" date="2020" name="ISME J.">
        <title>Comparative genomics reveals insights into cyanobacterial evolution and habitat adaptation.</title>
        <authorList>
            <person name="Chen M.Y."/>
            <person name="Teng W.K."/>
            <person name="Zhao L."/>
            <person name="Hu C.X."/>
            <person name="Zhou Y.K."/>
            <person name="Han B.P."/>
            <person name="Song L.R."/>
            <person name="Shu W.S."/>
        </authorList>
    </citation>
    <scope>NUCLEOTIDE SEQUENCE [LARGE SCALE GENOMIC DNA]</scope>
    <source>
        <strain evidence="1 2">FACHB-288</strain>
    </source>
</reference>
<evidence type="ECO:0000313" key="1">
    <source>
        <dbReference type="EMBL" id="MBD2198350.1"/>
    </source>
</evidence>
<keyword evidence="2" id="KW-1185">Reference proteome</keyword>
<proteinExistence type="predicted"/>
<comment type="caution">
    <text evidence="1">The sequence shown here is derived from an EMBL/GenBank/DDBJ whole genome shotgun (WGS) entry which is preliminary data.</text>
</comment>
<evidence type="ECO:0000313" key="2">
    <source>
        <dbReference type="Proteomes" id="UP000658514"/>
    </source>
</evidence>
<organism evidence="1 2">
    <name type="scientific">Calothrix parietina FACHB-288</name>
    <dbReference type="NCBI Taxonomy" id="2692896"/>
    <lineage>
        <taxon>Bacteria</taxon>
        <taxon>Bacillati</taxon>
        <taxon>Cyanobacteriota</taxon>
        <taxon>Cyanophyceae</taxon>
        <taxon>Nostocales</taxon>
        <taxon>Calotrichaceae</taxon>
        <taxon>Calothrix</taxon>
    </lineage>
</organism>
<accession>A0ABR8AE90</accession>
<gene>
    <name evidence="1" type="ORF">H6G24_23060</name>
</gene>
<dbReference type="CDD" id="cd10227">
    <property type="entry name" value="ASKHA_NBD_ParM-like"/>
    <property type="match status" value="1"/>
</dbReference>
<dbReference type="RefSeq" id="WP_190545887.1">
    <property type="nucleotide sequence ID" value="NZ_CAWPNO010000074.1"/>
</dbReference>
<sequence length="384" mass="42821">MKRKTATVNNFDSTPLVIIALDFGGSGTKGIYSLYGGSEAHSMFMEPEVGDITQDSIKTHEQNLMGDTDPENRAWVSVNGQTKAVGYLAQNKYYANAGLVELKYERAIYKTLAAIWVIKERLRLPLKIRIALSVLLPPGEFKNKVEFEQLLRTYSADYLASGVTMQVECVMFKCLPEGAGIYLSHQRRMGEVLKQKVCVVVMVGFRNTSVLISYRGIVSKEGKTSDLGMVRMLEKVVTATSGQTVERLTRAIAQAGSEIDTRPLVRVLRSRSREGRTSELTTIVNAIKIARYEYVTALTSWLDQVVPLDVEEILFCGGTADYIKKELNSHYPATPCIFTGVSVPKSLDKHCLASRLADVYGAFLYFDERVKQHFARHAEVVSHV</sequence>
<protein>
    <submittedName>
        <fullName evidence="1">ParM/StbA family protein</fullName>
    </submittedName>
</protein>
<name>A0ABR8AE90_9CYAN</name>